<dbReference type="AlphaFoldDB" id="A0AAW5VZI6"/>
<organism evidence="1 2">
    <name type="scientific">Alcaligenes phenolicus</name>
    <dbReference type="NCBI Taxonomy" id="232846"/>
    <lineage>
        <taxon>Bacteria</taxon>
        <taxon>Pseudomonadati</taxon>
        <taxon>Pseudomonadota</taxon>
        <taxon>Betaproteobacteria</taxon>
        <taxon>Burkholderiales</taxon>
        <taxon>Alcaligenaceae</taxon>
        <taxon>Alcaligenes</taxon>
    </lineage>
</organism>
<dbReference type="RefSeq" id="WP_026484924.1">
    <property type="nucleotide sequence ID" value="NZ_JAPKNB010000015.1"/>
</dbReference>
<evidence type="ECO:0000313" key="2">
    <source>
        <dbReference type="Proteomes" id="UP001208074"/>
    </source>
</evidence>
<dbReference type="EMBL" id="JAPKNB010000015">
    <property type="protein sequence ID" value="MCX5567126.1"/>
    <property type="molecule type" value="Genomic_DNA"/>
</dbReference>
<protein>
    <recommendedName>
        <fullName evidence="3">Flagellar protein FlhE</fullName>
    </recommendedName>
</protein>
<proteinExistence type="predicted"/>
<evidence type="ECO:0000313" key="1">
    <source>
        <dbReference type="EMBL" id="MCX5567126.1"/>
    </source>
</evidence>
<accession>A0AAW5VZI6</accession>
<evidence type="ECO:0008006" key="3">
    <source>
        <dbReference type="Google" id="ProtNLM"/>
    </source>
</evidence>
<sequence>MKNRISIASLIFLLLQNLLFIAPTYAASSYWMGTQTFQLNRLSSYQETYDPIRFGHNIPPGSRITRVEVGMSGTQVNTISANNKLCWNSTTNCVSFLGKDLTTRVFNDLDASKPFYFIFDVRSWGSGRPPIYVPTTVTVYYSYP</sequence>
<comment type="caution">
    <text evidence="1">The sequence shown here is derived from an EMBL/GenBank/DDBJ whole genome shotgun (WGS) entry which is preliminary data.</text>
</comment>
<dbReference type="Proteomes" id="UP001208074">
    <property type="component" value="Unassembled WGS sequence"/>
</dbReference>
<gene>
    <name evidence="1" type="ORF">OSH02_17275</name>
</gene>
<name>A0AAW5VZI6_9BURK</name>
<reference evidence="1" key="1">
    <citation type="submission" date="2022-11" db="EMBL/GenBank/DDBJ databases">
        <title>Biodiversity and phylogenetic relationships of bacteria.</title>
        <authorList>
            <person name="Machado R.A.R."/>
            <person name="Bhat A."/>
            <person name="Loulou A."/>
            <person name="Kallel S."/>
        </authorList>
    </citation>
    <scope>NUCLEOTIDE SEQUENCE</scope>
    <source>
        <strain evidence="1">DSM 16503</strain>
    </source>
</reference>